<feature type="compositionally biased region" description="Basic and acidic residues" evidence="1">
    <location>
        <begin position="122"/>
        <end position="136"/>
    </location>
</feature>
<feature type="domain" description="EF-hand" evidence="2">
    <location>
        <begin position="281"/>
        <end position="316"/>
    </location>
</feature>
<organism evidence="3 5">
    <name type="scientific">Prunus armeniaca</name>
    <name type="common">Apricot</name>
    <name type="synonym">Armeniaca vulgaris</name>
    <dbReference type="NCBI Taxonomy" id="36596"/>
    <lineage>
        <taxon>Eukaryota</taxon>
        <taxon>Viridiplantae</taxon>
        <taxon>Streptophyta</taxon>
        <taxon>Embryophyta</taxon>
        <taxon>Tracheophyta</taxon>
        <taxon>Spermatophyta</taxon>
        <taxon>Magnoliopsida</taxon>
        <taxon>eudicotyledons</taxon>
        <taxon>Gunneridae</taxon>
        <taxon>Pentapetalae</taxon>
        <taxon>rosids</taxon>
        <taxon>fabids</taxon>
        <taxon>Rosales</taxon>
        <taxon>Rosaceae</taxon>
        <taxon>Amygdaloideae</taxon>
        <taxon>Amygdaleae</taxon>
        <taxon>Prunus</taxon>
    </lineage>
</organism>
<gene>
    <name evidence="3" type="ORF">CURHAP_LOCUS6580</name>
    <name evidence="4" type="ORF">ORAREDHAP_LOCUS6614</name>
</gene>
<dbReference type="InterPro" id="IPR025224">
    <property type="entry name" value="CCAR1/CCAR2"/>
</dbReference>
<reference evidence="6" key="1">
    <citation type="journal article" date="2020" name="Genome Biol.">
        <title>Gamete binning: chromosome-level and haplotype-resolved genome assembly enabled by high-throughput single-cell sequencing of gamete genomes.</title>
        <authorList>
            <person name="Campoy J.A."/>
            <person name="Sun H."/>
            <person name="Goel M."/>
            <person name="Jiao W.-B."/>
            <person name="Folz-Donahue K."/>
            <person name="Wang N."/>
            <person name="Rubio M."/>
            <person name="Liu C."/>
            <person name="Kukat C."/>
            <person name="Ruiz D."/>
            <person name="Huettel B."/>
            <person name="Schneeberger K."/>
        </authorList>
    </citation>
    <scope>NUCLEOTIDE SEQUENCE [LARGE SCALE GENOMIC DNA]</scope>
    <source>
        <strain evidence="6">cv. Rojo Pasion</strain>
    </source>
</reference>
<evidence type="ECO:0000256" key="1">
    <source>
        <dbReference type="SAM" id="MobiDB-lite"/>
    </source>
</evidence>
<evidence type="ECO:0000313" key="6">
    <source>
        <dbReference type="Proteomes" id="UP000507245"/>
    </source>
</evidence>
<accession>A0A6J5TN91</accession>
<feature type="region of interest" description="Disordered" evidence="1">
    <location>
        <begin position="119"/>
        <end position="276"/>
    </location>
</feature>
<dbReference type="Proteomes" id="UP000507245">
    <property type="component" value="Unassembled WGS sequence"/>
</dbReference>
<feature type="compositionally biased region" description="Basic and acidic residues" evidence="1">
    <location>
        <begin position="164"/>
        <end position="192"/>
    </location>
</feature>
<dbReference type="Proteomes" id="UP000507222">
    <property type="component" value="Unassembled WGS sequence"/>
</dbReference>
<dbReference type="PANTHER" id="PTHR14304:SF11">
    <property type="entry name" value="SAP DOMAIN-CONTAINING PROTEIN"/>
    <property type="match status" value="1"/>
</dbReference>
<dbReference type="GO" id="GO:0006355">
    <property type="term" value="P:regulation of DNA-templated transcription"/>
    <property type="evidence" value="ECO:0007669"/>
    <property type="project" value="InterPro"/>
</dbReference>
<protein>
    <recommendedName>
        <fullName evidence="2">EF-hand domain-containing protein</fullName>
    </recommendedName>
</protein>
<feature type="compositionally biased region" description="Low complexity" evidence="1">
    <location>
        <begin position="152"/>
        <end position="163"/>
    </location>
</feature>
<sequence length="352" mass="40758">MKKKLKDDEKEKKDRDGKDESRSKSNKELKETRKSEEPPRHPGLILQTKWSKDSKLRSSSLSLDLLLDYTDKDIEESTFELSLFAETLYEKLQYQMGCRLLTFLQKLRIKFVMKRNQRKRQREVEKVEKGNDEKSPTKRPKINELPVTNQPAKSSEALSSSLLDSEKKDEEKTVIEENSSVDHVDEVKMEHIADDEEDPEEDPEEYEEMEDASPHPSNENNEEGKSNVIPVPGNEKDEPNVKEQANTKAAETKAKAEADTGERKEGKVDTGKKETPRAKEVVDKELLQAFRFFDRNQVGYLRVEDMRLIIHNLGKFLSHRDVKELVQSALLESNTGRDDHILYKKLVRMTDI</sequence>
<dbReference type="EMBL" id="CAEKKB010000001">
    <property type="protein sequence ID" value="CAB4295278.1"/>
    <property type="molecule type" value="Genomic_DNA"/>
</dbReference>
<feature type="region of interest" description="Disordered" evidence="1">
    <location>
        <begin position="1"/>
        <end position="44"/>
    </location>
</feature>
<evidence type="ECO:0000313" key="4">
    <source>
        <dbReference type="EMBL" id="CAB4295278.1"/>
    </source>
</evidence>
<dbReference type="SUPFAM" id="SSF47473">
    <property type="entry name" value="EF-hand"/>
    <property type="match status" value="1"/>
</dbReference>
<dbReference type="PROSITE" id="PS50222">
    <property type="entry name" value="EF_HAND_2"/>
    <property type="match status" value="1"/>
</dbReference>
<feature type="compositionally biased region" description="Basic and acidic residues" evidence="1">
    <location>
        <begin position="1"/>
        <end position="40"/>
    </location>
</feature>
<feature type="compositionally biased region" description="Acidic residues" evidence="1">
    <location>
        <begin position="193"/>
        <end position="211"/>
    </location>
</feature>
<dbReference type="AlphaFoldDB" id="A0A6J5TN91"/>
<dbReference type="GO" id="GO:0005509">
    <property type="term" value="F:calcium ion binding"/>
    <property type="evidence" value="ECO:0007669"/>
    <property type="project" value="InterPro"/>
</dbReference>
<feature type="compositionally biased region" description="Basic and acidic residues" evidence="1">
    <location>
        <begin position="250"/>
        <end position="276"/>
    </location>
</feature>
<dbReference type="InterPro" id="IPR045353">
    <property type="entry name" value="LAIKA"/>
</dbReference>
<evidence type="ECO:0000259" key="2">
    <source>
        <dbReference type="PROSITE" id="PS50222"/>
    </source>
</evidence>
<dbReference type="Gene3D" id="1.10.238.10">
    <property type="entry name" value="EF-hand"/>
    <property type="match status" value="1"/>
</dbReference>
<dbReference type="GO" id="GO:0005634">
    <property type="term" value="C:nucleus"/>
    <property type="evidence" value="ECO:0007669"/>
    <property type="project" value="TreeGrafter"/>
</dbReference>
<dbReference type="EMBL" id="CAEKDK010000001">
    <property type="protein sequence ID" value="CAB4264667.1"/>
    <property type="molecule type" value="Genomic_DNA"/>
</dbReference>
<name>A0A6J5TN91_PRUAR</name>
<dbReference type="FunFam" id="1.10.238.10:FF:000157">
    <property type="entry name" value="ATP/GTP-binding protein family"/>
    <property type="match status" value="1"/>
</dbReference>
<dbReference type="InterPro" id="IPR011992">
    <property type="entry name" value="EF-hand-dom_pair"/>
</dbReference>
<reference evidence="3 5" key="2">
    <citation type="submission" date="2020-05" db="EMBL/GenBank/DDBJ databases">
        <authorList>
            <person name="Campoy J."/>
            <person name="Schneeberger K."/>
            <person name="Spophaly S."/>
        </authorList>
    </citation>
    <scope>NUCLEOTIDE SEQUENCE [LARGE SCALE GENOMIC DNA]</scope>
    <source>
        <strain evidence="3">PruArmRojPasFocal</strain>
    </source>
</reference>
<proteinExistence type="predicted"/>
<dbReference type="Pfam" id="PF19256">
    <property type="entry name" value="LAIKA"/>
    <property type="match status" value="1"/>
</dbReference>
<dbReference type="PANTHER" id="PTHR14304">
    <property type="entry name" value="CELL DIVISION CYCLE AND APOPTOSIS REGULATOR PROTEIN"/>
    <property type="match status" value="1"/>
</dbReference>
<dbReference type="OrthoDB" id="1746009at2759"/>
<evidence type="ECO:0000313" key="3">
    <source>
        <dbReference type="EMBL" id="CAB4264667.1"/>
    </source>
</evidence>
<evidence type="ECO:0000313" key="5">
    <source>
        <dbReference type="Proteomes" id="UP000507222"/>
    </source>
</evidence>
<dbReference type="InterPro" id="IPR002048">
    <property type="entry name" value="EF_hand_dom"/>
</dbReference>
<keyword evidence="6" id="KW-1185">Reference proteome</keyword>